<evidence type="ECO:0000256" key="9">
    <source>
        <dbReference type="SAM" id="MobiDB-lite"/>
    </source>
</evidence>
<dbReference type="SUPFAM" id="SSF51246">
    <property type="entry name" value="Rudiment single hybrid motif"/>
    <property type="match status" value="1"/>
</dbReference>
<dbReference type="Pfam" id="PF00289">
    <property type="entry name" value="Biotin_carb_N"/>
    <property type="match status" value="1"/>
</dbReference>
<dbReference type="AlphaFoldDB" id="K6W793"/>
<dbReference type="eggNOG" id="COG4770">
    <property type="taxonomic scope" value="Bacteria"/>
</dbReference>
<dbReference type="SUPFAM" id="SSF51230">
    <property type="entry name" value="Single hybrid motif"/>
    <property type="match status" value="1"/>
</dbReference>
<evidence type="ECO:0000256" key="7">
    <source>
        <dbReference type="ARBA" id="ARBA00048501"/>
    </source>
</evidence>
<dbReference type="FunFam" id="2.40.50.100:FF:000003">
    <property type="entry name" value="Acetyl-CoA carboxylase biotin carboxyl carrier protein"/>
    <property type="match status" value="1"/>
</dbReference>
<evidence type="ECO:0000256" key="8">
    <source>
        <dbReference type="PROSITE-ProRule" id="PRU00409"/>
    </source>
</evidence>
<gene>
    <name evidence="13" type="primary">accA</name>
    <name evidence="13" type="ORF">GORHZ_068_00060</name>
</gene>
<evidence type="ECO:0000256" key="2">
    <source>
        <dbReference type="ARBA" id="ARBA00013263"/>
    </source>
</evidence>
<dbReference type="EC" id="6.3.4.14" evidence="2"/>
<dbReference type="Gene3D" id="2.40.50.100">
    <property type="match status" value="1"/>
</dbReference>
<organism evidence="13 14">
    <name type="scientific">Gordonia rhizosphera NBRC 16068</name>
    <dbReference type="NCBI Taxonomy" id="1108045"/>
    <lineage>
        <taxon>Bacteria</taxon>
        <taxon>Bacillati</taxon>
        <taxon>Actinomycetota</taxon>
        <taxon>Actinomycetes</taxon>
        <taxon>Mycobacteriales</taxon>
        <taxon>Gordoniaceae</taxon>
        <taxon>Gordonia</taxon>
    </lineage>
</organism>
<keyword evidence="5 8" id="KW-0067">ATP-binding</keyword>
<dbReference type="InterPro" id="IPR011054">
    <property type="entry name" value="Rudment_hybrid_motif"/>
</dbReference>
<feature type="compositionally biased region" description="Polar residues" evidence="9">
    <location>
        <begin position="527"/>
        <end position="536"/>
    </location>
</feature>
<accession>K6W793</accession>
<dbReference type="InterPro" id="IPR011764">
    <property type="entry name" value="Biotin_carboxylation_dom"/>
</dbReference>
<sequence>MIGKLLIANRGEIAVRIIRTCGELGVASVAVHSEPDAAARHVRLADESVALGGVSPAESYLDIDKIISAAKETGAEAVHPGYGFLAENADFAQAVLDAGLIWVGPPPKAIDVMGEKVAAREVAHRAQVPGVPGSDGAIGSADEVTAFGEEYGYPVAIKASYGGGGRGMRTVPDAGHAQSAFDAARTEATAAFGRGDVYLERYLSHARHVEVQVFADQHGNVVWLGDRDCSVQRRHQKLVEEAPAPGLSDALRQAMGEASVRLAREVDYVGAGTVEYLVEAADERFYFLEMNTRIQVEHPVTEATLGVDLIAEQLRVASGEPLSFTGSGVAPRGHAIEVRINAENVANGLFLPAPGPLGTVHRPDRAGVRWDSGYDSGDEVAPHYDSMVGKLIAWAPTRTHAISRMQKALEELTITGVPTTAPAAQAVLAQPDFAAAAINTNWLERDIDLPALLPPAGDSVAGSGDLLPDDEPAARDEVWVGERRYVIPFFGAASVPYAAVGDGAVKAAPRRTTTTGGGRRKGKRTSAAGSGQVTSPMQGTVADVNVAEGQSVTTGEVLLIVEAMKMQNPIRAAIDGVVSTLSVKVGDVVASGDDLALITPADGQ</sequence>
<dbReference type="PROSITE" id="PS00867">
    <property type="entry name" value="CPSASE_2"/>
    <property type="match status" value="1"/>
</dbReference>
<dbReference type="InterPro" id="IPR005479">
    <property type="entry name" value="CPAse_ATP-bd"/>
</dbReference>
<dbReference type="GO" id="GO:0046872">
    <property type="term" value="F:metal ion binding"/>
    <property type="evidence" value="ECO:0007669"/>
    <property type="project" value="InterPro"/>
</dbReference>
<evidence type="ECO:0000259" key="11">
    <source>
        <dbReference type="PROSITE" id="PS50975"/>
    </source>
</evidence>
<evidence type="ECO:0000256" key="5">
    <source>
        <dbReference type="ARBA" id="ARBA00022840"/>
    </source>
</evidence>
<comment type="cofactor">
    <cofactor evidence="1">
        <name>biotin</name>
        <dbReference type="ChEBI" id="CHEBI:57586"/>
    </cofactor>
</comment>
<dbReference type="PROSITE" id="PS00866">
    <property type="entry name" value="CPSASE_1"/>
    <property type="match status" value="1"/>
</dbReference>
<feature type="region of interest" description="Disordered" evidence="9">
    <location>
        <begin position="507"/>
        <end position="536"/>
    </location>
</feature>
<reference evidence="13 14" key="1">
    <citation type="submission" date="2012-08" db="EMBL/GenBank/DDBJ databases">
        <title>Whole genome shotgun sequence of Gordonia rhizosphera NBRC 16068.</title>
        <authorList>
            <person name="Takarada H."/>
            <person name="Isaki S."/>
            <person name="Hosoyama A."/>
            <person name="Tsuchikane K."/>
            <person name="Katsumata H."/>
            <person name="Baba S."/>
            <person name="Ohji S."/>
            <person name="Yamazaki S."/>
            <person name="Fujita N."/>
        </authorList>
    </citation>
    <scope>NUCLEOTIDE SEQUENCE [LARGE SCALE GENOMIC DNA]</scope>
    <source>
        <strain evidence="13 14">NBRC 16068</strain>
    </source>
</reference>
<dbReference type="SMART" id="SM00878">
    <property type="entry name" value="Biotin_carb_C"/>
    <property type="match status" value="1"/>
</dbReference>
<dbReference type="PROSITE" id="PS00188">
    <property type="entry name" value="BIOTIN"/>
    <property type="match status" value="1"/>
</dbReference>
<evidence type="ECO:0000259" key="10">
    <source>
        <dbReference type="PROSITE" id="PS50968"/>
    </source>
</evidence>
<dbReference type="PANTHER" id="PTHR18866:SF33">
    <property type="entry name" value="METHYLCROTONOYL-COA CARBOXYLASE SUBUNIT ALPHA, MITOCHONDRIAL-RELATED"/>
    <property type="match status" value="1"/>
</dbReference>
<dbReference type="FunFam" id="3.40.50.20:FF:000010">
    <property type="entry name" value="Propionyl-CoA carboxylase subunit alpha"/>
    <property type="match status" value="1"/>
</dbReference>
<evidence type="ECO:0000259" key="12">
    <source>
        <dbReference type="PROSITE" id="PS50979"/>
    </source>
</evidence>
<evidence type="ECO:0000256" key="6">
    <source>
        <dbReference type="ARBA" id="ARBA00023267"/>
    </source>
</evidence>
<dbReference type="InterPro" id="IPR001882">
    <property type="entry name" value="Biotin_BS"/>
</dbReference>
<dbReference type="CDD" id="cd06850">
    <property type="entry name" value="biotinyl_domain"/>
    <property type="match status" value="1"/>
</dbReference>
<dbReference type="PANTHER" id="PTHR18866">
    <property type="entry name" value="CARBOXYLASE:PYRUVATE/ACETYL-COA/PROPIONYL-COA CARBOXYLASE"/>
    <property type="match status" value="1"/>
</dbReference>
<dbReference type="Pfam" id="PF00364">
    <property type="entry name" value="Biotin_lipoyl"/>
    <property type="match status" value="1"/>
</dbReference>
<dbReference type="Gene3D" id="3.30.470.20">
    <property type="entry name" value="ATP-grasp fold, B domain"/>
    <property type="match status" value="1"/>
</dbReference>
<dbReference type="PROSITE" id="PS50968">
    <property type="entry name" value="BIOTINYL_LIPOYL"/>
    <property type="match status" value="1"/>
</dbReference>
<dbReference type="InterPro" id="IPR000089">
    <property type="entry name" value="Biotin_lipoyl"/>
</dbReference>
<evidence type="ECO:0000313" key="13">
    <source>
        <dbReference type="EMBL" id="GAB89596.1"/>
    </source>
</evidence>
<evidence type="ECO:0000313" key="14">
    <source>
        <dbReference type="Proteomes" id="UP000008363"/>
    </source>
</evidence>
<dbReference type="GO" id="GO:0005524">
    <property type="term" value="F:ATP binding"/>
    <property type="evidence" value="ECO:0007669"/>
    <property type="project" value="UniProtKB-UniRule"/>
</dbReference>
<keyword evidence="6" id="KW-0092">Biotin</keyword>
<dbReference type="PROSITE" id="PS50979">
    <property type="entry name" value="BC"/>
    <property type="match status" value="1"/>
</dbReference>
<comment type="catalytic activity">
    <reaction evidence="7">
        <text>N(6)-biotinyl-L-lysyl-[protein] + hydrogencarbonate + ATP = N(6)-carboxybiotinyl-L-lysyl-[protein] + ADP + phosphate + H(+)</text>
        <dbReference type="Rhea" id="RHEA:13501"/>
        <dbReference type="Rhea" id="RHEA-COMP:10505"/>
        <dbReference type="Rhea" id="RHEA-COMP:10506"/>
        <dbReference type="ChEBI" id="CHEBI:15378"/>
        <dbReference type="ChEBI" id="CHEBI:17544"/>
        <dbReference type="ChEBI" id="CHEBI:30616"/>
        <dbReference type="ChEBI" id="CHEBI:43474"/>
        <dbReference type="ChEBI" id="CHEBI:83144"/>
        <dbReference type="ChEBI" id="CHEBI:83145"/>
        <dbReference type="ChEBI" id="CHEBI:456216"/>
        <dbReference type="EC" id="6.3.4.14"/>
    </reaction>
    <physiologicalReaction direction="left-to-right" evidence="7">
        <dbReference type="Rhea" id="RHEA:13502"/>
    </physiologicalReaction>
</comment>
<protein>
    <recommendedName>
        <fullName evidence="2">biotin carboxylase</fullName>
        <ecNumber evidence="2">6.3.4.14</ecNumber>
    </recommendedName>
</protein>
<dbReference type="InterPro" id="IPR005482">
    <property type="entry name" value="Biotin_COase_C"/>
</dbReference>
<dbReference type="SUPFAM" id="SSF56059">
    <property type="entry name" value="Glutathione synthetase ATP-binding domain-like"/>
    <property type="match status" value="1"/>
</dbReference>
<dbReference type="NCBIfam" id="NF006367">
    <property type="entry name" value="PRK08591.1"/>
    <property type="match status" value="1"/>
</dbReference>
<dbReference type="OrthoDB" id="9760256at2"/>
<dbReference type="Proteomes" id="UP000008363">
    <property type="component" value="Unassembled WGS sequence"/>
</dbReference>
<name>K6W793_9ACTN</name>
<dbReference type="STRING" id="1108045.GORHZ_068_00060"/>
<dbReference type="InterPro" id="IPR011761">
    <property type="entry name" value="ATP-grasp"/>
</dbReference>
<evidence type="ECO:0000256" key="3">
    <source>
        <dbReference type="ARBA" id="ARBA00022598"/>
    </source>
</evidence>
<dbReference type="SUPFAM" id="SSF52440">
    <property type="entry name" value="PreATP-grasp domain"/>
    <property type="match status" value="1"/>
</dbReference>
<keyword evidence="3" id="KW-0436">Ligase</keyword>
<keyword evidence="14" id="KW-1185">Reference proteome</keyword>
<dbReference type="FunFam" id="3.30.1490.20:FF:000003">
    <property type="entry name" value="acetyl-CoA carboxylase isoform X1"/>
    <property type="match status" value="1"/>
</dbReference>
<keyword evidence="4 8" id="KW-0547">Nucleotide-binding</keyword>
<dbReference type="Pfam" id="PF02785">
    <property type="entry name" value="Biotin_carb_C"/>
    <property type="match status" value="1"/>
</dbReference>
<proteinExistence type="predicted"/>
<dbReference type="EMBL" id="BAHC01000068">
    <property type="protein sequence ID" value="GAB89596.1"/>
    <property type="molecule type" value="Genomic_DNA"/>
</dbReference>
<dbReference type="RefSeq" id="WP_006331693.1">
    <property type="nucleotide sequence ID" value="NZ_BAHC01000068.1"/>
</dbReference>
<dbReference type="PROSITE" id="PS50975">
    <property type="entry name" value="ATP_GRASP"/>
    <property type="match status" value="1"/>
</dbReference>
<dbReference type="InterPro" id="IPR011053">
    <property type="entry name" value="Single_hybrid_motif"/>
</dbReference>
<evidence type="ECO:0000256" key="1">
    <source>
        <dbReference type="ARBA" id="ARBA00001953"/>
    </source>
</evidence>
<feature type="domain" description="Biotin carboxylation" evidence="12">
    <location>
        <begin position="1"/>
        <end position="448"/>
    </location>
</feature>
<comment type="caution">
    <text evidence="13">The sequence shown here is derived from an EMBL/GenBank/DDBJ whole genome shotgun (WGS) entry which is preliminary data.</text>
</comment>
<feature type="domain" description="Lipoyl-binding" evidence="10">
    <location>
        <begin position="524"/>
        <end position="599"/>
    </location>
</feature>
<feature type="domain" description="ATP-grasp" evidence="11">
    <location>
        <begin position="120"/>
        <end position="318"/>
    </location>
</feature>
<dbReference type="InterPro" id="IPR050856">
    <property type="entry name" value="Biotin_carboxylase_complex"/>
</dbReference>
<dbReference type="Pfam" id="PF02786">
    <property type="entry name" value="CPSase_L_D2"/>
    <property type="match status" value="1"/>
</dbReference>
<dbReference type="GO" id="GO:0004075">
    <property type="term" value="F:biotin carboxylase activity"/>
    <property type="evidence" value="ECO:0007669"/>
    <property type="project" value="UniProtKB-EC"/>
</dbReference>
<dbReference type="InterPro" id="IPR005481">
    <property type="entry name" value="BC-like_N"/>
</dbReference>
<evidence type="ECO:0000256" key="4">
    <source>
        <dbReference type="ARBA" id="ARBA00022741"/>
    </source>
</evidence>
<dbReference type="InterPro" id="IPR016185">
    <property type="entry name" value="PreATP-grasp_dom_sf"/>
</dbReference>